<evidence type="ECO:0000313" key="1">
    <source>
        <dbReference type="EMBL" id="MDJ1485833.1"/>
    </source>
</evidence>
<dbReference type="RefSeq" id="WP_313988904.1">
    <property type="nucleotide sequence ID" value="NZ_JASJOS010000024.1"/>
</dbReference>
<dbReference type="AlphaFoldDB" id="A0AAE3QYL1"/>
<evidence type="ECO:0000313" key="2">
    <source>
        <dbReference type="Proteomes" id="UP001241110"/>
    </source>
</evidence>
<organism evidence="1 2">
    <name type="scientific">Xanthocytophaga flava</name>
    <dbReference type="NCBI Taxonomy" id="3048013"/>
    <lineage>
        <taxon>Bacteria</taxon>
        <taxon>Pseudomonadati</taxon>
        <taxon>Bacteroidota</taxon>
        <taxon>Cytophagia</taxon>
        <taxon>Cytophagales</taxon>
        <taxon>Rhodocytophagaceae</taxon>
        <taxon>Xanthocytophaga</taxon>
    </lineage>
</organism>
<name>A0AAE3QYL1_9BACT</name>
<reference evidence="1" key="1">
    <citation type="submission" date="2023-05" db="EMBL/GenBank/DDBJ databases">
        <authorList>
            <person name="Zhang X."/>
        </authorList>
    </citation>
    <scope>NUCLEOTIDE SEQUENCE</scope>
    <source>
        <strain evidence="1">YF14B1</strain>
    </source>
</reference>
<dbReference type="Proteomes" id="UP001241110">
    <property type="component" value="Unassembled WGS sequence"/>
</dbReference>
<dbReference type="EMBL" id="JASJOS010000024">
    <property type="protein sequence ID" value="MDJ1485833.1"/>
    <property type="molecule type" value="Genomic_DNA"/>
</dbReference>
<accession>A0AAE3QYL1</accession>
<sequence length="278" mass="31402">MQTGISYCFLLGWLLCSCSETKSNHNQSIQDTAAVLLQQDSTSVFTTTALVEDTTVRFDMSEVPSEPDTKIKILEIGNFHNNEVWKGADNKQWYGLFQTTTGYYVKKTIVQVKTVYDALLDTKYVWSGKQVSVSDKDTCLLLITGISLPERNIDTVVMSQKTIWPSEKISFTVDSITYTLRATGKRQKISNEVSDYRLYISIIKDGVEKQQLLVVHDVFDDTMTVVMWVGDLDGDYKPDAIIDVSNHYNNHRPALFLSGEASEKEIMKKVAEFSQLGC</sequence>
<comment type="caution">
    <text evidence="1">The sequence shown here is derived from an EMBL/GenBank/DDBJ whole genome shotgun (WGS) entry which is preliminary data.</text>
</comment>
<gene>
    <name evidence="1" type="ORF">QNI16_35455</name>
</gene>
<proteinExistence type="predicted"/>
<protein>
    <submittedName>
        <fullName evidence="1">Uncharacterized protein</fullName>
    </submittedName>
</protein>